<protein>
    <submittedName>
        <fullName evidence="1">DUF935 domain-containing protein</fullName>
    </submittedName>
</protein>
<reference evidence="1 2" key="1">
    <citation type="submission" date="2018-05" db="EMBL/GenBank/DDBJ databases">
        <title>Draft Genome Sequences for a Diverse set of 7 Haemophilus Species.</title>
        <authorList>
            <person name="Nichols M."/>
            <person name="Topaz N."/>
            <person name="Wang X."/>
            <person name="Wang X."/>
            <person name="Boxrud D."/>
        </authorList>
    </citation>
    <scope>NUCLEOTIDE SEQUENCE [LARGE SCALE GENOMIC DNA]</scope>
    <source>
        <strain evidence="1 2">C2002001239</strain>
    </source>
</reference>
<dbReference type="Pfam" id="PF06074">
    <property type="entry name" value="Portal_Mu"/>
    <property type="match status" value="1"/>
</dbReference>
<dbReference type="Proteomes" id="UP000253872">
    <property type="component" value="Unassembled WGS sequence"/>
</dbReference>
<dbReference type="EMBL" id="QEPN01000003">
    <property type="protein sequence ID" value="RDE72683.1"/>
    <property type="molecule type" value="Genomic_DNA"/>
</dbReference>
<accession>A0A369YFM9</accession>
<gene>
    <name evidence="1" type="ORF">DPV93_05225</name>
</gene>
<proteinExistence type="predicted"/>
<evidence type="ECO:0000313" key="2">
    <source>
        <dbReference type="Proteomes" id="UP000253872"/>
    </source>
</evidence>
<organism evidence="1 2">
    <name type="scientific">Haemophilus sputorum</name>
    <dbReference type="NCBI Taxonomy" id="1078480"/>
    <lineage>
        <taxon>Bacteria</taxon>
        <taxon>Pseudomonadati</taxon>
        <taxon>Pseudomonadota</taxon>
        <taxon>Gammaproteobacteria</taxon>
        <taxon>Pasteurellales</taxon>
        <taxon>Pasteurellaceae</taxon>
        <taxon>Haemophilus</taxon>
    </lineage>
</organism>
<name>A0A369YFM9_9PAST</name>
<sequence length="562" mass="62386">MKFLNKITQSLRGLMNKSEPLQTDEADVMSMGRVLDDHPSRKLSPQKLQAIFDDAEQGNIQEQAQLFMDIEEQDAAIGSNLVTRKRATLTLDWAIKAPLNATEAEEKLTAEVKQLFEQIGYLDDLLMDLMDACLQGFSANEIEWHFEQGKWLPKRFVHRPASWFKLDDNDNLLLISPLNPQGESLIAQKWIVHSHKNRSSPLARNGLGRTLAWLYMFNYYAVTDFAEFLELYGFPIRIGKYGAGATKDEKRSLLRALSDIGHNAAGIMPDSMKIELHNAASQSIAGNNPYLQMSDWASKLSAKMILGQTLTSGADGKSSTNALGNIHNEVRRDLLISDAKQLEQTLTQQLILPFLQINFPNIDPNRIPYFAFDLKEYEDIKTFSDALPNLVAHGMKISVAWAHEKTGIPLAEESEEILKPLQSEVKADLKPVKEAGKSTALSAKSPPSPLFTKEGEHKAGCPCGCGQVVHLSGQIANYGDDEQGVLDKAADEGFAEPDFNRQLEPTIKKMVGVLMACSSYEEASDKLIALYPELSVEAHQHYLASALFLADLLGASNAEREI</sequence>
<comment type="caution">
    <text evidence="1">The sequence shown here is derived from an EMBL/GenBank/DDBJ whole genome shotgun (WGS) entry which is preliminary data.</text>
</comment>
<dbReference type="RefSeq" id="WP_111402719.1">
    <property type="nucleotide sequence ID" value="NZ_QEPN01000003.1"/>
</dbReference>
<dbReference type="InterPro" id="IPR009279">
    <property type="entry name" value="Portal_Mu"/>
</dbReference>
<dbReference type="AlphaFoldDB" id="A0A369YFM9"/>
<evidence type="ECO:0000313" key="1">
    <source>
        <dbReference type="EMBL" id="RDE72683.1"/>
    </source>
</evidence>